<comment type="caution">
    <text evidence="2">The sequence shown here is derived from an EMBL/GenBank/DDBJ whole genome shotgun (WGS) entry which is preliminary data.</text>
</comment>
<name>A0A0B2VCV6_TOXCA</name>
<reference evidence="2 3" key="1">
    <citation type="submission" date="2014-11" db="EMBL/GenBank/DDBJ databases">
        <title>Genetic blueprint of the zoonotic pathogen Toxocara canis.</title>
        <authorList>
            <person name="Zhu X.-Q."/>
            <person name="Korhonen P.K."/>
            <person name="Cai H."/>
            <person name="Young N.D."/>
            <person name="Nejsum P."/>
            <person name="von Samson-Himmelstjerna G."/>
            <person name="Boag P.R."/>
            <person name="Tan P."/>
            <person name="Li Q."/>
            <person name="Min J."/>
            <person name="Yang Y."/>
            <person name="Wang X."/>
            <person name="Fang X."/>
            <person name="Hall R.S."/>
            <person name="Hofmann A."/>
            <person name="Sternberg P.W."/>
            <person name="Jex A.R."/>
            <person name="Gasser R.B."/>
        </authorList>
    </citation>
    <scope>NUCLEOTIDE SEQUENCE [LARGE SCALE GENOMIC DNA]</scope>
    <source>
        <strain evidence="2">PN_DK_2014</strain>
    </source>
</reference>
<accession>A0A0B2VCV6</accession>
<feature type="compositionally biased region" description="Polar residues" evidence="1">
    <location>
        <begin position="63"/>
        <end position="74"/>
    </location>
</feature>
<gene>
    <name evidence="2" type="ORF">Tcan_17637</name>
</gene>
<feature type="compositionally biased region" description="Polar residues" evidence="1">
    <location>
        <begin position="95"/>
        <end position="112"/>
    </location>
</feature>
<sequence>MRVQPSFVPAVYFPATYMNGPVYTYTNSHHLEKMKCDHDTAVSFLIPIEYKRERHSPDELVLSSPSRFPEGSTSTEKETISKEDSSGCSVPPVPNNSTKESTSHLLSLSECATDSDTDDNNFTSAEVRLETAEIPSCWKHLLPESSPSQPNATCELAHEPSSSDGSRKASDKQLYAKSQGQHIDATQLSRRVSGYSNSGEWRSLQTTSTTSNVRD</sequence>
<protein>
    <submittedName>
        <fullName evidence="2">Uncharacterized protein</fullName>
    </submittedName>
</protein>
<feature type="region of interest" description="Disordered" evidence="1">
    <location>
        <begin position="140"/>
        <end position="215"/>
    </location>
</feature>
<feature type="compositionally biased region" description="Basic and acidic residues" evidence="1">
    <location>
        <begin position="75"/>
        <end position="85"/>
    </location>
</feature>
<feature type="compositionally biased region" description="Polar residues" evidence="1">
    <location>
        <begin position="176"/>
        <end position="215"/>
    </location>
</feature>
<evidence type="ECO:0000313" key="2">
    <source>
        <dbReference type="EMBL" id="KHN78825.1"/>
    </source>
</evidence>
<proteinExistence type="predicted"/>
<dbReference type="Proteomes" id="UP000031036">
    <property type="component" value="Unassembled WGS sequence"/>
</dbReference>
<evidence type="ECO:0000256" key="1">
    <source>
        <dbReference type="SAM" id="MobiDB-lite"/>
    </source>
</evidence>
<organism evidence="2 3">
    <name type="scientific">Toxocara canis</name>
    <name type="common">Canine roundworm</name>
    <dbReference type="NCBI Taxonomy" id="6265"/>
    <lineage>
        <taxon>Eukaryota</taxon>
        <taxon>Metazoa</taxon>
        <taxon>Ecdysozoa</taxon>
        <taxon>Nematoda</taxon>
        <taxon>Chromadorea</taxon>
        <taxon>Rhabditida</taxon>
        <taxon>Spirurina</taxon>
        <taxon>Ascaridomorpha</taxon>
        <taxon>Ascaridoidea</taxon>
        <taxon>Toxocaridae</taxon>
        <taxon>Toxocara</taxon>
    </lineage>
</organism>
<keyword evidence="3" id="KW-1185">Reference proteome</keyword>
<feature type="region of interest" description="Disordered" evidence="1">
    <location>
        <begin position="55"/>
        <end position="119"/>
    </location>
</feature>
<dbReference type="AlphaFoldDB" id="A0A0B2VCV6"/>
<dbReference type="EMBL" id="JPKZ01002015">
    <property type="protein sequence ID" value="KHN78825.1"/>
    <property type="molecule type" value="Genomic_DNA"/>
</dbReference>
<evidence type="ECO:0000313" key="3">
    <source>
        <dbReference type="Proteomes" id="UP000031036"/>
    </source>
</evidence>